<protein>
    <recommendedName>
        <fullName evidence="3">Phage protein</fullName>
    </recommendedName>
</protein>
<sequence length="156" mass="18348">MIMLRSIKKAITIALKTKYPTYKVYFDNVEKSDTPYFYVEMRPTAKTWDTVISDRSVQIDIQFIPPLDTYGRADRSLLYDVADSMEELFRPVFQIEDRCITVLEAEITFFDEILHYIFNLDFADAFTKEEIGGIQYELMQQFGFELNGKDLKEEGM</sequence>
<dbReference type="Pfam" id="PF20765">
    <property type="entry name" value="Phage_tail_terminator_8"/>
    <property type="match status" value="1"/>
</dbReference>
<name>A0A1G9QVD6_9FIRM</name>
<reference evidence="1 2" key="1">
    <citation type="submission" date="2016-10" db="EMBL/GenBank/DDBJ databases">
        <authorList>
            <person name="de Groot N.N."/>
        </authorList>
    </citation>
    <scope>NUCLEOTIDE SEQUENCE [LARGE SCALE GENOMIC DNA]</scope>
    <source>
        <strain evidence="1 2">DSM 16981</strain>
    </source>
</reference>
<gene>
    <name evidence="1" type="ORF">SAMN05660299_00297</name>
</gene>
<dbReference type="InterPro" id="IPR049254">
    <property type="entry name" value="Phage_tail_terminator"/>
</dbReference>
<evidence type="ECO:0000313" key="2">
    <source>
        <dbReference type="Proteomes" id="UP000199309"/>
    </source>
</evidence>
<accession>A0A1G9QVD6</accession>
<dbReference type="AlphaFoldDB" id="A0A1G9QVD6"/>
<dbReference type="Proteomes" id="UP000199309">
    <property type="component" value="Unassembled WGS sequence"/>
</dbReference>
<dbReference type="EMBL" id="FNHQ01000002">
    <property type="protein sequence ID" value="SDM14976.1"/>
    <property type="molecule type" value="Genomic_DNA"/>
</dbReference>
<organism evidence="1 2">
    <name type="scientific">Megasphaera paucivorans</name>
    <dbReference type="NCBI Taxonomy" id="349095"/>
    <lineage>
        <taxon>Bacteria</taxon>
        <taxon>Bacillati</taxon>
        <taxon>Bacillota</taxon>
        <taxon>Negativicutes</taxon>
        <taxon>Veillonellales</taxon>
        <taxon>Veillonellaceae</taxon>
        <taxon>Megasphaera</taxon>
    </lineage>
</organism>
<dbReference type="STRING" id="349095.SAMN05660299_00297"/>
<proteinExistence type="predicted"/>
<keyword evidence="2" id="KW-1185">Reference proteome</keyword>
<evidence type="ECO:0008006" key="3">
    <source>
        <dbReference type="Google" id="ProtNLM"/>
    </source>
</evidence>
<evidence type="ECO:0000313" key="1">
    <source>
        <dbReference type="EMBL" id="SDM14976.1"/>
    </source>
</evidence>
<dbReference type="OrthoDB" id="1634197at2"/>
<dbReference type="RefSeq" id="WP_091647547.1">
    <property type="nucleotide sequence ID" value="NZ_FNHQ01000002.1"/>
</dbReference>